<comment type="pathway">
    <text evidence="2 9">Amino-acid biosynthesis; L-histidine biosynthesis; L-histidine from 5-phospho-alpha-D-ribose 1-diphosphate: step 1/9.</text>
</comment>
<evidence type="ECO:0000259" key="11">
    <source>
        <dbReference type="Pfam" id="PF13393"/>
    </source>
</evidence>
<feature type="binding site" evidence="10">
    <location>
        <position position="128"/>
    </location>
    <ligand>
        <name>L-histidine</name>
        <dbReference type="ChEBI" id="CHEBI:57595"/>
    </ligand>
</feature>
<dbReference type="Proteomes" id="UP000279384">
    <property type="component" value="Unassembled WGS sequence"/>
</dbReference>
<dbReference type="RefSeq" id="WP_047966106.1">
    <property type="nucleotide sequence ID" value="NZ_JAQQKY010000010.1"/>
</dbReference>
<keyword evidence="13" id="KW-0328">Glycosyltransferase</keyword>
<keyword evidence="13" id="KW-0808">Transferase</keyword>
<dbReference type="InterPro" id="IPR004517">
    <property type="entry name" value="HisZ"/>
</dbReference>
<comment type="function">
    <text evidence="8 9">Required for the first step of histidine biosynthesis. May allow the feedback regulation of ATP phosphoribosyltransferase activity by histidine.</text>
</comment>
<dbReference type="GO" id="GO:0004821">
    <property type="term" value="F:histidine-tRNA ligase activity"/>
    <property type="evidence" value="ECO:0007669"/>
    <property type="project" value="TreeGrafter"/>
</dbReference>
<comment type="subcellular location">
    <subcellularLocation>
        <location evidence="1 9">Cytoplasm</location>
    </subcellularLocation>
</comment>
<evidence type="ECO:0000256" key="2">
    <source>
        <dbReference type="ARBA" id="ARBA00004667"/>
    </source>
</evidence>
<feature type="binding site" evidence="10">
    <location>
        <begin position="80"/>
        <end position="82"/>
    </location>
    <ligand>
        <name>L-histidine</name>
        <dbReference type="ChEBI" id="CHEBI:57595"/>
    </ligand>
</feature>
<reference evidence="12 15" key="2">
    <citation type="submission" date="2023-01" db="EMBL/GenBank/DDBJ databases">
        <title>Novel species of the genus Vogesella isolated from rivers.</title>
        <authorList>
            <person name="Lu H."/>
        </authorList>
    </citation>
    <scope>NUCLEOTIDE SEQUENCE [LARGE SCALE GENOMIC DNA]</scope>
    <source>
        <strain evidence="12 15">SH7W</strain>
    </source>
</reference>
<dbReference type="EMBL" id="JAQQKY010000010">
    <property type="protein sequence ID" value="MDC7692126.1"/>
    <property type="molecule type" value="Genomic_DNA"/>
</dbReference>
<keyword evidence="7 9" id="KW-0368">Histidine biosynthesis</keyword>
<sequence>MRNWLLPEYVADILPATARQVESAKASMLELFRTSGYELVLPPLIEYYDALVTPEDGALAIKTFKLDDHFSGRQLGLRADITPQVARIDAHLLSQRTGVTRLCYAGSVVHSRPDGLMSSREPLQVGAELYGYAGIEADLEIIRLMLTSLRQIGVEGLRLDVGHMGLFRGLVQAAGLGHELSAEVFSVLQAKDLSTLRELLVDVAEPYRSAFLALPELYGSRAVLDKARTRLPSLPEVELGLMQLAAVANSLEGEVELNFDLTELRGTHYHNGLMFAAYAPGWAEELARGGRYDNVGRRFGRARPATGFSLDLRDLIRILPQNESAKGIKLAANLLPQATIKVAELRARGEKVIVDYLGESAAALNCDRELVKAGENWQLVPFK</sequence>
<evidence type="ECO:0000256" key="3">
    <source>
        <dbReference type="ARBA" id="ARBA00005539"/>
    </source>
</evidence>
<dbReference type="PIRSF" id="PIRSF001549">
    <property type="entry name" value="His-tRNA_synth"/>
    <property type="match status" value="1"/>
</dbReference>
<dbReference type="InterPro" id="IPR045864">
    <property type="entry name" value="aa-tRNA-synth_II/BPL/LPL"/>
</dbReference>
<dbReference type="GO" id="GO:0006427">
    <property type="term" value="P:histidyl-tRNA aminoacylation"/>
    <property type="evidence" value="ECO:0007669"/>
    <property type="project" value="TreeGrafter"/>
</dbReference>
<dbReference type="InterPro" id="IPR004516">
    <property type="entry name" value="HisRS/HisZ"/>
</dbReference>
<evidence type="ECO:0000256" key="4">
    <source>
        <dbReference type="ARBA" id="ARBA00011496"/>
    </source>
</evidence>
<dbReference type="GO" id="GO:0016757">
    <property type="term" value="F:glycosyltransferase activity"/>
    <property type="evidence" value="ECO:0007669"/>
    <property type="project" value="UniProtKB-KW"/>
</dbReference>
<evidence type="ECO:0000256" key="6">
    <source>
        <dbReference type="ARBA" id="ARBA00022490"/>
    </source>
</evidence>
<name>A0A495B181_VOGIN</name>
<dbReference type="Gene3D" id="3.30.930.10">
    <property type="entry name" value="Bira Bifunctional Protein, Domain 2"/>
    <property type="match status" value="1"/>
</dbReference>
<keyword evidence="15" id="KW-1185">Reference proteome</keyword>
<dbReference type="PANTHER" id="PTHR43707:SF1">
    <property type="entry name" value="HISTIDINE--TRNA LIGASE, MITOCHONDRIAL-RELATED"/>
    <property type="match status" value="1"/>
</dbReference>
<comment type="similarity">
    <text evidence="3 9">Belongs to the class-II aminoacyl-tRNA synthetase family. HisZ subfamily.</text>
</comment>
<reference evidence="13 14" key="1">
    <citation type="submission" date="2018-10" db="EMBL/GenBank/DDBJ databases">
        <title>Genomic Encyclopedia of Type Strains, Phase IV (KMG-IV): sequencing the most valuable type-strain genomes for metagenomic binning, comparative biology and taxonomic classification.</title>
        <authorList>
            <person name="Goeker M."/>
        </authorList>
    </citation>
    <scope>NUCLEOTIDE SEQUENCE [LARGE SCALE GENOMIC DNA]</scope>
    <source>
        <strain evidence="13 14">DSM 3303</strain>
    </source>
</reference>
<evidence type="ECO:0000313" key="14">
    <source>
        <dbReference type="Proteomes" id="UP000279384"/>
    </source>
</evidence>
<keyword evidence="6 9" id="KW-0963">Cytoplasm</keyword>
<dbReference type="HAMAP" id="MF_00125">
    <property type="entry name" value="HisZ"/>
    <property type="match status" value="1"/>
</dbReference>
<dbReference type="AlphaFoldDB" id="A0A495B181"/>
<evidence type="ECO:0000313" key="13">
    <source>
        <dbReference type="EMBL" id="RKQ54721.1"/>
    </source>
</evidence>
<dbReference type="SUPFAM" id="SSF55681">
    <property type="entry name" value="Class II aaRS and biotin synthetases"/>
    <property type="match status" value="1"/>
</dbReference>
<dbReference type="GO" id="GO:0000105">
    <property type="term" value="P:L-histidine biosynthetic process"/>
    <property type="evidence" value="ECO:0007669"/>
    <property type="project" value="UniProtKB-UniRule"/>
</dbReference>
<evidence type="ECO:0000313" key="15">
    <source>
        <dbReference type="Proteomes" id="UP001221566"/>
    </source>
</evidence>
<protein>
    <recommendedName>
        <fullName evidence="5 9">ATP phosphoribosyltransferase regulatory subunit</fullName>
    </recommendedName>
</protein>
<comment type="miscellaneous">
    <text evidence="9">This function is generally fulfilled by the C-terminal part of HisG, which is missing in some bacteria such as this one.</text>
</comment>
<dbReference type="InterPro" id="IPR041715">
    <property type="entry name" value="HisRS-like_core"/>
</dbReference>
<dbReference type="Proteomes" id="UP001221566">
    <property type="component" value="Unassembled WGS sequence"/>
</dbReference>
<feature type="binding site" evidence="10">
    <location>
        <position position="265"/>
    </location>
    <ligand>
        <name>L-histidine</name>
        <dbReference type="ChEBI" id="CHEBI:57595"/>
    </ligand>
</feature>
<feature type="domain" description="Class II Histidinyl-tRNA synthetase (HisRS)-like catalytic core" evidence="11">
    <location>
        <begin position="10"/>
        <end position="315"/>
    </location>
</feature>
<evidence type="ECO:0000256" key="10">
    <source>
        <dbReference type="PIRSR" id="PIRSR001549-1"/>
    </source>
</evidence>
<evidence type="ECO:0000256" key="7">
    <source>
        <dbReference type="ARBA" id="ARBA00023102"/>
    </source>
</evidence>
<dbReference type="CDD" id="cd00773">
    <property type="entry name" value="HisRS-like_core"/>
    <property type="match status" value="1"/>
</dbReference>
<comment type="caution">
    <text evidence="13">The sequence shown here is derived from an EMBL/GenBank/DDBJ whole genome shotgun (WGS) entry which is preliminary data.</text>
</comment>
<organism evidence="13 14">
    <name type="scientific">Vogesella indigofera</name>
    <name type="common">Pseudomonas indigofera</name>
    <dbReference type="NCBI Taxonomy" id="45465"/>
    <lineage>
        <taxon>Bacteria</taxon>
        <taxon>Pseudomonadati</taxon>
        <taxon>Pseudomonadota</taxon>
        <taxon>Betaproteobacteria</taxon>
        <taxon>Neisseriales</taxon>
        <taxon>Chromobacteriaceae</taxon>
        <taxon>Vogesella</taxon>
    </lineage>
</organism>
<evidence type="ECO:0000256" key="9">
    <source>
        <dbReference type="HAMAP-Rule" id="MF_00125"/>
    </source>
</evidence>
<dbReference type="NCBIfam" id="NF008935">
    <property type="entry name" value="PRK12292.1-1"/>
    <property type="match status" value="1"/>
</dbReference>
<keyword evidence="9" id="KW-0028">Amino-acid biosynthesis</keyword>
<dbReference type="EMBL" id="RBID01000018">
    <property type="protein sequence ID" value="RKQ54721.1"/>
    <property type="molecule type" value="Genomic_DNA"/>
</dbReference>
<accession>A0A495B181</accession>
<proteinExistence type="inferred from homology"/>
<dbReference type="GO" id="GO:0005737">
    <property type="term" value="C:cytoplasm"/>
    <property type="evidence" value="ECO:0007669"/>
    <property type="project" value="UniProtKB-SubCell"/>
</dbReference>
<feature type="binding site" evidence="10">
    <location>
        <position position="124"/>
    </location>
    <ligand>
        <name>L-histidine</name>
        <dbReference type="ChEBI" id="CHEBI:57595"/>
    </ligand>
</feature>
<evidence type="ECO:0000256" key="5">
    <source>
        <dbReference type="ARBA" id="ARBA00020397"/>
    </source>
</evidence>
<comment type="subunit">
    <text evidence="4 9">Heteromultimer composed of HisG and HisZ subunits.</text>
</comment>
<dbReference type="NCBIfam" id="NF009086">
    <property type="entry name" value="PRK12421.1"/>
    <property type="match status" value="1"/>
</dbReference>
<dbReference type="UniPathway" id="UPA00031">
    <property type="reaction ID" value="UER00006"/>
</dbReference>
<evidence type="ECO:0000256" key="1">
    <source>
        <dbReference type="ARBA" id="ARBA00004496"/>
    </source>
</evidence>
<evidence type="ECO:0000256" key="8">
    <source>
        <dbReference type="ARBA" id="ARBA00025246"/>
    </source>
</evidence>
<dbReference type="PANTHER" id="PTHR43707">
    <property type="entry name" value="HISTIDYL-TRNA SYNTHETASE"/>
    <property type="match status" value="1"/>
</dbReference>
<evidence type="ECO:0000313" key="12">
    <source>
        <dbReference type="EMBL" id="MDC7692126.1"/>
    </source>
</evidence>
<dbReference type="Pfam" id="PF13393">
    <property type="entry name" value="tRNA-synt_His"/>
    <property type="match status" value="1"/>
</dbReference>
<gene>
    <name evidence="9" type="primary">hisZ</name>
    <name evidence="13" type="ORF">C8E02_2982</name>
    <name evidence="12" type="ORF">PQU93_15265</name>
</gene>